<dbReference type="InterPro" id="IPR026017">
    <property type="entry name" value="Lumazine-bd_dom"/>
</dbReference>
<dbReference type="Pfam" id="PF00677">
    <property type="entry name" value="Lum_binding"/>
    <property type="match status" value="1"/>
</dbReference>
<organism evidence="4 5">
    <name type="scientific">Tepidiforma flava</name>
    <dbReference type="NCBI Taxonomy" id="3004094"/>
    <lineage>
        <taxon>Bacteria</taxon>
        <taxon>Bacillati</taxon>
        <taxon>Chloroflexota</taxon>
        <taxon>Tepidiformia</taxon>
        <taxon>Tepidiformales</taxon>
        <taxon>Tepidiformaceae</taxon>
        <taxon>Tepidiforma</taxon>
    </lineage>
</organism>
<sequence>MFTGIIEEVGEVVEAGEGTLRIRAPLILQDTKLGDSIAINGVDLTVAEIAGDTFFANLMPETYRRSNLGELRPGDRVNLERSCRPTDRLSGHIVRGWSRARGRSIRSRRRVMRSWSGCGRRGSCCGTW</sequence>
<dbReference type="PANTHER" id="PTHR21098:SF0">
    <property type="entry name" value="RIBOFLAVIN SYNTHASE"/>
    <property type="match status" value="1"/>
</dbReference>
<dbReference type="RefSeq" id="WP_270056998.1">
    <property type="nucleotide sequence ID" value="NZ_CP115149.1"/>
</dbReference>
<name>A0ABY7M8S3_9CHLR</name>
<dbReference type="PROSITE" id="PS51177">
    <property type="entry name" value="LUMAZINE_BIND"/>
    <property type="match status" value="1"/>
</dbReference>
<proteinExistence type="predicted"/>
<dbReference type="InterPro" id="IPR023366">
    <property type="entry name" value="ATP_synth_asu-like_sf"/>
</dbReference>
<dbReference type="PANTHER" id="PTHR21098">
    <property type="entry name" value="RIBOFLAVIN SYNTHASE ALPHA CHAIN"/>
    <property type="match status" value="1"/>
</dbReference>
<dbReference type="InterPro" id="IPR017938">
    <property type="entry name" value="Riboflavin_synthase-like_b-brl"/>
</dbReference>
<keyword evidence="5" id="KW-1185">Reference proteome</keyword>
<dbReference type="EMBL" id="CP115149">
    <property type="protein sequence ID" value="WBL36475.1"/>
    <property type="molecule type" value="Genomic_DNA"/>
</dbReference>
<evidence type="ECO:0000313" key="5">
    <source>
        <dbReference type="Proteomes" id="UP001212803"/>
    </source>
</evidence>
<dbReference type="InterPro" id="IPR001783">
    <property type="entry name" value="Lumazine-bd"/>
</dbReference>
<feature type="repeat" description="Lumazine-binding" evidence="2">
    <location>
        <begin position="1"/>
        <end position="92"/>
    </location>
</feature>
<evidence type="ECO:0000259" key="3">
    <source>
        <dbReference type="PROSITE" id="PS51177"/>
    </source>
</evidence>
<dbReference type="Proteomes" id="UP001212803">
    <property type="component" value="Chromosome"/>
</dbReference>
<dbReference type="CDD" id="cd00402">
    <property type="entry name" value="Riboflavin_synthase_like"/>
    <property type="match status" value="1"/>
</dbReference>
<dbReference type="SUPFAM" id="SSF63380">
    <property type="entry name" value="Riboflavin synthase domain-like"/>
    <property type="match status" value="1"/>
</dbReference>
<feature type="domain" description="Lumazine-binding" evidence="3">
    <location>
        <begin position="1"/>
        <end position="92"/>
    </location>
</feature>
<accession>A0ABY7M8S3</accession>
<evidence type="ECO:0000256" key="2">
    <source>
        <dbReference type="PROSITE-ProRule" id="PRU00524"/>
    </source>
</evidence>
<evidence type="ECO:0000256" key="1">
    <source>
        <dbReference type="ARBA" id="ARBA00022737"/>
    </source>
</evidence>
<reference evidence="4 5" key="1">
    <citation type="journal article" date="2023" name="ISME J.">
        <title>Thermophilic Dehalococcoidia with unusual traits shed light on an unexpected past.</title>
        <authorList>
            <person name="Palmer M."/>
            <person name="Covington J.K."/>
            <person name="Zhou E.M."/>
            <person name="Thomas S.C."/>
            <person name="Habib N."/>
            <person name="Seymour C.O."/>
            <person name="Lai D."/>
            <person name="Johnston J."/>
            <person name="Hashimi A."/>
            <person name="Jiao J.Y."/>
            <person name="Muok A.R."/>
            <person name="Liu L."/>
            <person name="Xian W.D."/>
            <person name="Zhi X.Y."/>
            <person name="Li M.M."/>
            <person name="Silva L.P."/>
            <person name="Bowen B.P."/>
            <person name="Louie K."/>
            <person name="Briegel A."/>
            <person name="Pett-Ridge J."/>
            <person name="Weber P.K."/>
            <person name="Tocheva E.I."/>
            <person name="Woyke T."/>
            <person name="Northen T.R."/>
            <person name="Mayali X."/>
            <person name="Li W.J."/>
            <person name="Hedlund B.P."/>
        </authorList>
    </citation>
    <scope>NUCLEOTIDE SEQUENCE [LARGE SCALE GENOMIC DNA]</scope>
    <source>
        <strain evidence="4 5">YIM 72310</strain>
    </source>
</reference>
<evidence type="ECO:0000313" key="4">
    <source>
        <dbReference type="EMBL" id="WBL36475.1"/>
    </source>
</evidence>
<keyword evidence="1" id="KW-0677">Repeat</keyword>
<dbReference type="Gene3D" id="2.40.30.20">
    <property type="match status" value="1"/>
</dbReference>
<protein>
    <submittedName>
        <fullName evidence="4">Riboflavin synthase</fullName>
    </submittedName>
</protein>
<gene>
    <name evidence="4" type="ORF">O0235_02590</name>
</gene>